<evidence type="ECO:0000313" key="2">
    <source>
        <dbReference type="EMBL" id="CDF40061.1"/>
    </source>
</evidence>
<dbReference type="GeneID" id="17318077"/>
<reference evidence="3" key="1">
    <citation type="journal article" date="2013" name="Proc. Natl. Acad. Sci. U.S.A.">
        <title>Genome structure and metabolic features in the red seaweed Chondrus crispus shed light on evolution of the Archaeplastida.</title>
        <authorList>
            <person name="Collen J."/>
            <person name="Porcel B."/>
            <person name="Carre W."/>
            <person name="Ball S.G."/>
            <person name="Chaparro C."/>
            <person name="Tonon T."/>
            <person name="Barbeyron T."/>
            <person name="Michel G."/>
            <person name="Noel B."/>
            <person name="Valentin K."/>
            <person name="Elias M."/>
            <person name="Artiguenave F."/>
            <person name="Arun A."/>
            <person name="Aury J.M."/>
            <person name="Barbosa-Neto J.F."/>
            <person name="Bothwell J.H."/>
            <person name="Bouget F.Y."/>
            <person name="Brillet L."/>
            <person name="Cabello-Hurtado F."/>
            <person name="Capella-Gutierrez S."/>
            <person name="Charrier B."/>
            <person name="Cladiere L."/>
            <person name="Cock J.M."/>
            <person name="Coelho S.M."/>
            <person name="Colleoni C."/>
            <person name="Czjzek M."/>
            <person name="Da Silva C."/>
            <person name="Delage L."/>
            <person name="Denoeud F."/>
            <person name="Deschamps P."/>
            <person name="Dittami S.M."/>
            <person name="Gabaldon T."/>
            <person name="Gachon C.M."/>
            <person name="Groisillier A."/>
            <person name="Herve C."/>
            <person name="Jabbari K."/>
            <person name="Katinka M."/>
            <person name="Kloareg B."/>
            <person name="Kowalczyk N."/>
            <person name="Labadie K."/>
            <person name="Leblanc C."/>
            <person name="Lopez P.J."/>
            <person name="McLachlan D.H."/>
            <person name="Meslet-Cladiere L."/>
            <person name="Moustafa A."/>
            <person name="Nehr Z."/>
            <person name="Nyvall Collen P."/>
            <person name="Panaud O."/>
            <person name="Partensky F."/>
            <person name="Poulain J."/>
            <person name="Rensing S.A."/>
            <person name="Rousvoal S."/>
            <person name="Samson G."/>
            <person name="Symeonidi A."/>
            <person name="Weissenbach J."/>
            <person name="Zambounis A."/>
            <person name="Wincker P."/>
            <person name="Boyen C."/>
        </authorList>
    </citation>
    <scope>NUCLEOTIDE SEQUENCE [LARGE SCALE GENOMIC DNA]</scope>
    <source>
        <strain evidence="3">cv. Stackhouse</strain>
    </source>
</reference>
<keyword evidence="1" id="KW-0732">Signal</keyword>
<dbReference type="Proteomes" id="UP000012073">
    <property type="component" value="Unassembled WGS sequence"/>
</dbReference>
<feature type="signal peptide" evidence="1">
    <location>
        <begin position="1"/>
        <end position="17"/>
    </location>
</feature>
<dbReference type="KEGG" id="ccp:CHC_T00000641001"/>
<keyword evidence="3" id="KW-1185">Reference proteome</keyword>
<sequence>MCAVKTQILFIIRFVKQICVQICAVETKLKPEGDPTAPCPKSQKADSCPPVIGSTIF</sequence>
<protein>
    <submittedName>
        <fullName evidence="2">Uncharacterized protein</fullName>
    </submittedName>
</protein>
<gene>
    <name evidence="2" type="ORF">CHC_T00000641001</name>
</gene>
<accession>R7QRF6</accession>
<dbReference type="EMBL" id="HG002119">
    <property type="protein sequence ID" value="CDF40061.1"/>
    <property type="molecule type" value="Genomic_DNA"/>
</dbReference>
<dbReference type="Gramene" id="CDF40061">
    <property type="protein sequence ID" value="CDF40061"/>
    <property type="gene ID" value="CHC_T00000641001"/>
</dbReference>
<dbReference type="RefSeq" id="XP_005710355.1">
    <property type="nucleotide sequence ID" value="XM_005710298.1"/>
</dbReference>
<organism evidence="2 3">
    <name type="scientific">Chondrus crispus</name>
    <name type="common">Carrageen Irish moss</name>
    <name type="synonym">Polymorpha crispa</name>
    <dbReference type="NCBI Taxonomy" id="2769"/>
    <lineage>
        <taxon>Eukaryota</taxon>
        <taxon>Rhodophyta</taxon>
        <taxon>Florideophyceae</taxon>
        <taxon>Rhodymeniophycidae</taxon>
        <taxon>Gigartinales</taxon>
        <taxon>Gigartinaceae</taxon>
        <taxon>Chondrus</taxon>
    </lineage>
</organism>
<evidence type="ECO:0000313" key="3">
    <source>
        <dbReference type="Proteomes" id="UP000012073"/>
    </source>
</evidence>
<dbReference type="AlphaFoldDB" id="R7QRF6"/>
<evidence type="ECO:0000256" key="1">
    <source>
        <dbReference type="SAM" id="SignalP"/>
    </source>
</evidence>
<proteinExistence type="predicted"/>
<feature type="chain" id="PRO_5004454677" evidence="1">
    <location>
        <begin position="18"/>
        <end position="57"/>
    </location>
</feature>
<dbReference type="PhylomeDB" id="R7QRF6"/>
<name>R7QRF6_CHOCR</name>